<accession>A0ACD5T766</accession>
<evidence type="ECO:0000313" key="1">
    <source>
        <dbReference type="EnsemblPlants" id="AVESA.00010b.r2.1AG0003750.1.CDS.1"/>
    </source>
</evidence>
<keyword evidence="2" id="KW-1185">Reference proteome</keyword>
<evidence type="ECO:0000313" key="2">
    <source>
        <dbReference type="Proteomes" id="UP001732700"/>
    </source>
</evidence>
<dbReference type="EnsemblPlants" id="AVESA.00010b.r2.1AG0003750.1">
    <property type="protein sequence ID" value="AVESA.00010b.r2.1AG0003750.1.CDS.1"/>
    <property type="gene ID" value="AVESA.00010b.r2.1AG0003750"/>
</dbReference>
<name>A0ACD5T766_AVESA</name>
<dbReference type="Proteomes" id="UP001732700">
    <property type="component" value="Chromosome 1A"/>
</dbReference>
<organism evidence="1 2">
    <name type="scientific">Avena sativa</name>
    <name type="common">Oat</name>
    <dbReference type="NCBI Taxonomy" id="4498"/>
    <lineage>
        <taxon>Eukaryota</taxon>
        <taxon>Viridiplantae</taxon>
        <taxon>Streptophyta</taxon>
        <taxon>Embryophyta</taxon>
        <taxon>Tracheophyta</taxon>
        <taxon>Spermatophyta</taxon>
        <taxon>Magnoliopsida</taxon>
        <taxon>Liliopsida</taxon>
        <taxon>Poales</taxon>
        <taxon>Poaceae</taxon>
        <taxon>BOP clade</taxon>
        <taxon>Pooideae</taxon>
        <taxon>Poodae</taxon>
        <taxon>Poeae</taxon>
        <taxon>Poeae Chloroplast Group 1 (Aveneae type)</taxon>
        <taxon>Aveninae</taxon>
        <taxon>Avena</taxon>
    </lineage>
</organism>
<reference evidence="1" key="1">
    <citation type="submission" date="2021-05" db="EMBL/GenBank/DDBJ databases">
        <authorList>
            <person name="Scholz U."/>
            <person name="Mascher M."/>
            <person name="Fiebig A."/>
        </authorList>
    </citation>
    <scope>NUCLEOTIDE SEQUENCE [LARGE SCALE GENOMIC DNA]</scope>
</reference>
<reference evidence="1" key="2">
    <citation type="submission" date="2025-09" db="UniProtKB">
        <authorList>
            <consortium name="EnsemblPlants"/>
        </authorList>
    </citation>
    <scope>IDENTIFICATION</scope>
</reference>
<proteinExistence type="predicted"/>
<sequence>MEKVADLMGNLKLSDLEKKGVKIGWSDGRKVGAVDPQAIAKLMSDKPAHAEAMEEALGSVWCPLRGLQCKDMGENIFLFTFHQESGKRKALNDGPWMFSKSLLVVEDFVPSKTLSQYDFRTVPTWVRIFSLPLGDMNRTTGEILGAEIGEYMEVDVGEDGLALGKFLRVKVRIDITKPLMRGITLALDEEESKDTEKEKENKKGHWCRFEYEYLPDFCFRCGMLGHTDRDCKIILVKGEKAQFGSWLRAYIPKQKFEHSQNFWDSGRGGDSSRRLEMSRSMGENRGHSNNRRFGFSSNIGRSGSDSDTWRKSSDRTVMGKEVAKDIEEANLLKKKEKETGANQEGDATKQLGWEESDSLKNKESDGGEDHGSQLHEIGPNDSSGLGDKAVDMQVETNVDHGLSAGAPVAATSGKINTNSKTEKKGRNGKFHRHKNPVRKENSNTVGEGGDQVSVKERKRNFEGDVNMEDGSEKKKVRQGVADEGDMQNMFAGLPGQLRESQ</sequence>
<protein>
    <submittedName>
        <fullName evidence="1">Uncharacterized protein</fullName>
    </submittedName>
</protein>